<evidence type="ECO:0000256" key="7">
    <source>
        <dbReference type="RuleBase" id="RU000384"/>
    </source>
</evidence>
<evidence type="ECO:0000259" key="8">
    <source>
        <dbReference type="PROSITE" id="PS51987"/>
    </source>
</evidence>
<dbReference type="GO" id="GO:0005737">
    <property type="term" value="C:cytoplasm"/>
    <property type="evidence" value="ECO:0007669"/>
    <property type="project" value="TreeGrafter"/>
</dbReference>
<dbReference type="InterPro" id="IPR014746">
    <property type="entry name" value="Gln_synth/guanido_kin_cat_dom"/>
</dbReference>
<dbReference type="PANTHER" id="PTHR43407:SF1">
    <property type="entry name" value="LENGSIN"/>
    <property type="match status" value="1"/>
</dbReference>
<proteinExistence type="inferred from homology"/>
<evidence type="ECO:0000313" key="10">
    <source>
        <dbReference type="Proteomes" id="UP001283361"/>
    </source>
</evidence>
<comment type="similarity">
    <text evidence="1 6 7">Belongs to the glutamine synthetase family.</text>
</comment>
<dbReference type="Gene3D" id="3.30.590.10">
    <property type="entry name" value="Glutamine synthetase/guanido kinase, catalytic domain"/>
    <property type="match status" value="1"/>
</dbReference>
<dbReference type="EMBL" id="JAWDGP010001093">
    <property type="protein sequence ID" value="KAK3794748.1"/>
    <property type="molecule type" value="Genomic_DNA"/>
</dbReference>
<sequence length="441" mass="49825">MANVSDINLYDYIELKVYDIHGYKRGRIITRSQLPSVFKHGMGLRHGICYEGMHGPSNQHPFFTGDIKNTNLRMMPLLSTLRPSQKSVFGNNKVGSVLCELRYPQDMSLDTSAPRETTRTILQLLQEEFGLHVKSSFEIEFGIKDTRTKKYLGEGSQWASLVALETNQDAVVGLLDEMKDMGIKIDTLMCERGIGQFEYTLEPTDGIEAADMLTEFKAASHLYLKSKGFEGEFMTSNDPNGSIHHGYHFNFSLWNSDGGNVLVNPDNPQELSQFGRHWLAGLVEHAPALTALSSPTVNCYRRLTSKWSPTFANWTLEHRSSSFRLKMEPGGNVYIENRLPSSACSPHLVLASTMAAGVDGVRRQLTLPDPMAQTKRLPATLEDALEVLEADTMLKEILGPKMVELFIFTKRTYEIKHFQSFGNISNEEMFIKEKEYYHDSM</sequence>
<evidence type="ECO:0000256" key="5">
    <source>
        <dbReference type="ARBA" id="ARBA00042675"/>
    </source>
</evidence>
<evidence type="ECO:0000256" key="6">
    <source>
        <dbReference type="PROSITE-ProRule" id="PRU01331"/>
    </source>
</evidence>
<dbReference type="InterPro" id="IPR008146">
    <property type="entry name" value="Gln_synth_cat_dom"/>
</dbReference>
<dbReference type="PROSITE" id="PS51987">
    <property type="entry name" value="GS_CATALYTIC"/>
    <property type="match status" value="1"/>
</dbReference>
<protein>
    <recommendedName>
        <fullName evidence="4">Lengsin</fullName>
    </recommendedName>
    <alternativeName>
        <fullName evidence="5">Glutamate-ammonia ligase domain-containing protein 1</fullName>
    </alternativeName>
</protein>
<name>A0AAE1AVN5_9GAST</name>
<dbReference type="Gene3D" id="3.10.20.70">
    <property type="entry name" value="Glutamine synthetase, N-terminal domain"/>
    <property type="match status" value="1"/>
</dbReference>
<dbReference type="InterPro" id="IPR036651">
    <property type="entry name" value="Gln_synt_N_sf"/>
</dbReference>
<evidence type="ECO:0000256" key="1">
    <source>
        <dbReference type="ARBA" id="ARBA00009897"/>
    </source>
</evidence>
<dbReference type="Pfam" id="PF00120">
    <property type="entry name" value="Gln-synt_C"/>
    <property type="match status" value="1"/>
</dbReference>
<gene>
    <name evidence="9" type="ORF">RRG08_047024</name>
</gene>
<evidence type="ECO:0000313" key="9">
    <source>
        <dbReference type="EMBL" id="KAK3794748.1"/>
    </source>
</evidence>
<keyword evidence="10" id="KW-1185">Reference proteome</keyword>
<dbReference type="GO" id="GO:0004356">
    <property type="term" value="F:glutamine synthetase activity"/>
    <property type="evidence" value="ECO:0007669"/>
    <property type="project" value="InterPro"/>
</dbReference>
<comment type="subunit">
    <text evidence="3">Dodecamer. Interacts with BFSP2 and VIM.</text>
</comment>
<feature type="domain" description="GS catalytic" evidence="8">
    <location>
        <begin position="114"/>
        <end position="441"/>
    </location>
</feature>
<evidence type="ECO:0000256" key="2">
    <source>
        <dbReference type="ARBA" id="ARBA00037583"/>
    </source>
</evidence>
<dbReference type="Proteomes" id="UP001283361">
    <property type="component" value="Unassembled WGS sequence"/>
</dbReference>
<evidence type="ECO:0000256" key="4">
    <source>
        <dbReference type="ARBA" id="ARBA00039404"/>
    </source>
</evidence>
<comment type="caution">
    <text evidence="9">The sequence shown here is derived from an EMBL/GenBank/DDBJ whole genome shotgun (WGS) entry which is preliminary data.</text>
</comment>
<dbReference type="GO" id="GO:0006542">
    <property type="term" value="P:glutamine biosynthetic process"/>
    <property type="evidence" value="ECO:0007669"/>
    <property type="project" value="InterPro"/>
</dbReference>
<evidence type="ECO:0000256" key="3">
    <source>
        <dbReference type="ARBA" id="ARBA00038790"/>
    </source>
</evidence>
<dbReference type="AlphaFoldDB" id="A0AAE1AVN5"/>
<accession>A0AAE1AVN5</accession>
<reference evidence="9" key="1">
    <citation type="journal article" date="2023" name="G3 (Bethesda)">
        <title>A reference genome for the long-term kleptoplast-retaining sea slug Elysia crispata morphotype clarki.</title>
        <authorList>
            <person name="Eastman K.E."/>
            <person name="Pendleton A.L."/>
            <person name="Shaikh M.A."/>
            <person name="Suttiyut T."/>
            <person name="Ogas R."/>
            <person name="Tomko P."/>
            <person name="Gavelis G."/>
            <person name="Widhalm J.R."/>
            <person name="Wisecaver J.H."/>
        </authorList>
    </citation>
    <scope>NUCLEOTIDE SEQUENCE</scope>
    <source>
        <strain evidence="9">ECLA1</strain>
    </source>
</reference>
<comment type="function">
    <text evidence="2">May act as a component of the cytoskeleton or as a chaperone for the reorganization of intermediate filament proteins during terminal differentiation in the lens. Does not seem to have enzymatic activity.</text>
</comment>
<dbReference type="GO" id="GO:0016020">
    <property type="term" value="C:membrane"/>
    <property type="evidence" value="ECO:0007669"/>
    <property type="project" value="TreeGrafter"/>
</dbReference>
<organism evidence="9 10">
    <name type="scientific">Elysia crispata</name>
    <name type="common">lettuce slug</name>
    <dbReference type="NCBI Taxonomy" id="231223"/>
    <lineage>
        <taxon>Eukaryota</taxon>
        <taxon>Metazoa</taxon>
        <taxon>Spiralia</taxon>
        <taxon>Lophotrochozoa</taxon>
        <taxon>Mollusca</taxon>
        <taxon>Gastropoda</taxon>
        <taxon>Heterobranchia</taxon>
        <taxon>Euthyneura</taxon>
        <taxon>Panpulmonata</taxon>
        <taxon>Sacoglossa</taxon>
        <taxon>Placobranchoidea</taxon>
        <taxon>Plakobranchidae</taxon>
        <taxon>Elysia</taxon>
    </lineage>
</organism>
<dbReference type="PANTHER" id="PTHR43407">
    <property type="entry name" value="GLUTAMINE SYNTHETASE"/>
    <property type="match status" value="1"/>
</dbReference>
<dbReference type="SUPFAM" id="SSF55931">
    <property type="entry name" value="Glutamine synthetase/guanido kinase"/>
    <property type="match status" value="1"/>
</dbReference>
<dbReference type="SMART" id="SM01230">
    <property type="entry name" value="Gln-synt_C"/>
    <property type="match status" value="1"/>
</dbReference>